<dbReference type="PANTHER" id="PTHR47064:SF2">
    <property type="entry name" value="SMP-30_GLUCONOLACTONASE_LRE-LIKE REGION DOMAIN-CONTAINING PROTEIN-RELATED"/>
    <property type="match status" value="1"/>
</dbReference>
<proteinExistence type="predicted"/>
<protein>
    <submittedName>
        <fullName evidence="1">Phospholipid-transporting ATPase (EC)</fullName>
    </submittedName>
</protein>
<evidence type="ECO:0000313" key="1">
    <source>
        <dbReference type="EMBL" id="VWO99478.1"/>
    </source>
</evidence>
<accession>A0A5K1K285</accession>
<organism evidence="1">
    <name type="scientific">Ganoderma boninense</name>
    <dbReference type="NCBI Taxonomy" id="34458"/>
    <lineage>
        <taxon>Eukaryota</taxon>
        <taxon>Fungi</taxon>
        <taxon>Dikarya</taxon>
        <taxon>Basidiomycota</taxon>
        <taxon>Agaricomycotina</taxon>
        <taxon>Agaricomycetes</taxon>
        <taxon>Polyporales</taxon>
        <taxon>Polyporaceae</taxon>
        <taxon>Ganoderma</taxon>
    </lineage>
</organism>
<dbReference type="AlphaFoldDB" id="A0A5K1K285"/>
<dbReference type="InterPro" id="IPR052988">
    <property type="entry name" value="Oryzine_lactonohydrolase"/>
</dbReference>
<dbReference type="PANTHER" id="PTHR47064">
    <property type="entry name" value="PUTATIVE (AFU_ORTHOLOGUE AFUA_1G08990)-RELATED"/>
    <property type="match status" value="1"/>
</dbReference>
<reference evidence="1" key="1">
    <citation type="submission" date="2019-10" db="EMBL/GenBank/DDBJ databases">
        <authorList>
            <person name="Nor Muhammad N."/>
        </authorList>
    </citation>
    <scope>NUCLEOTIDE SEQUENCE</scope>
</reference>
<sequence>MRRTSQIDLPEAVQMTNGGTGPLHSKLVFVNSGRGPIPPSLVLVDPTVLLDNFFGRQFNSLDDIKIHPKTGKWLLVPCRGSSMFEHIARHTKST</sequence>
<dbReference type="EMBL" id="LR727670">
    <property type="protein sequence ID" value="VWO99478.1"/>
    <property type="molecule type" value="Genomic_DNA"/>
</dbReference>
<gene>
    <name evidence="1" type="primary">Q9C2Y4</name>
</gene>
<name>A0A5K1K285_9APHY</name>